<dbReference type="EMBL" id="BRYB01003159">
    <property type="protein sequence ID" value="GMI31666.1"/>
    <property type="molecule type" value="Genomic_DNA"/>
</dbReference>
<sequence length="293" mass="32310">MSSPAASPSPLKLLLRTAAALNSTHNDLNGCQKGMSLLGYTCKMLAMFLEFYVPSSFTVKSLSSGLSKLYLQTLTSRYCIRLVNGPSSVFDAIRYDSWAYPPLPELPLAETEYPYTRESHPSVRAVEKTMPYTMLGYYPTEYVAYASWFFPGLLHNGDAPPAGSLRDSGKWKSADFFSAVSCSFWLMYIVADIVVQSERVHRITAILGKLRAGETPAEGGLVADLEAQLYNSKVLLGREVLSLLPAFAWSFEDVAANPKVPNAAINSLMWLESILDYVTKVDSRMPGGSFLRP</sequence>
<protein>
    <submittedName>
        <fullName evidence="1">Uncharacterized protein</fullName>
    </submittedName>
</protein>
<evidence type="ECO:0000313" key="1">
    <source>
        <dbReference type="EMBL" id="GMI31666.1"/>
    </source>
</evidence>
<proteinExistence type="predicted"/>
<evidence type="ECO:0000313" key="2">
    <source>
        <dbReference type="Proteomes" id="UP001165060"/>
    </source>
</evidence>
<gene>
    <name evidence="1" type="ORF">TeGR_g2722</name>
</gene>
<accession>A0ABQ6MSY8</accession>
<dbReference type="Proteomes" id="UP001165060">
    <property type="component" value="Unassembled WGS sequence"/>
</dbReference>
<name>A0ABQ6MSY8_9STRA</name>
<organism evidence="1 2">
    <name type="scientific">Tetraparma gracilis</name>
    <dbReference type="NCBI Taxonomy" id="2962635"/>
    <lineage>
        <taxon>Eukaryota</taxon>
        <taxon>Sar</taxon>
        <taxon>Stramenopiles</taxon>
        <taxon>Ochrophyta</taxon>
        <taxon>Bolidophyceae</taxon>
        <taxon>Parmales</taxon>
        <taxon>Triparmaceae</taxon>
        <taxon>Tetraparma</taxon>
    </lineage>
</organism>
<comment type="caution">
    <text evidence="1">The sequence shown here is derived from an EMBL/GenBank/DDBJ whole genome shotgun (WGS) entry which is preliminary data.</text>
</comment>
<reference evidence="1 2" key="1">
    <citation type="journal article" date="2023" name="Commun. Biol.">
        <title>Genome analysis of Parmales, the sister group of diatoms, reveals the evolutionary specialization of diatoms from phago-mixotrophs to photoautotrophs.</title>
        <authorList>
            <person name="Ban H."/>
            <person name="Sato S."/>
            <person name="Yoshikawa S."/>
            <person name="Yamada K."/>
            <person name="Nakamura Y."/>
            <person name="Ichinomiya M."/>
            <person name="Sato N."/>
            <person name="Blanc-Mathieu R."/>
            <person name="Endo H."/>
            <person name="Kuwata A."/>
            <person name="Ogata H."/>
        </authorList>
    </citation>
    <scope>NUCLEOTIDE SEQUENCE [LARGE SCALE GENOMIC DNA]</scope>
</reference>
<keyword evidence="2" id="KW-1185">Reference proteome</keyword>